<feature type="region of interest" description="Disordered" evidence="1">
    <location>
        <begin position="66"/>
        <end position="88"/>
    </location>
</feature>
<dbReference type="EMBL" id="FPKX01000032">
    <property type="protein sequence ID" value="SFZ97991.1"/>
    <property type="molecule type" value="Genomic_DNA"/>
</dbReference>
<feature type="transmembrane region" description="Helical" evidence="2">
    <location>
        <begin position="12"/>
        <end position="30"/>
    </location>
</feature>
<name>A0A1W1ED88_9ZZZZ</name>
<dbReference type="Pfam" id="PF13103">
    <property type="entry name" value="TonB_2"/>
    <property type="match status" value="1"/>
</dbReference>
<proteinExistence type="predicted"/>
<sequence>MMKITAKKLIPGAIAVGIYFLLIGLLVFYFNSKEQEKAKSYVKKDEHRIQVGLTSPKKKTKVVKRKQKVKPKKKVVKKSKPKPKKSTQKKVIKEKIVKKKVIKKVEPKPKNNTKNLFENVKTSKKKSFIEITDKPIKTKPKHDFIKTTNAKTASERINESLKEQKNKKSGVESAYLAKVQSMLEDWPAQSEYAGEKVKVILYISESGFFEFKITSASRNQNFNIGLKEYLEQLQEFGFGRHNGGRTYKFEAEFVAKG</sequence>
<evidence type="ECO:0000313" key="3">
    <source>
        <dbReference type="EMBL" id="SFZ97991.1"/>
    </source>
</evidence>
<organism evidence="3">
    <name type="scientific">hydrothermal vent metagenome</name>
    <dbReference type="NCBI Taxonomy" id="652676"/>
    <lineage>
        <taxon>unclassified sequences</taxon>
        <taxon>metagenomes</taxon>
        <taxon>ecological metagenomes</taxon>
    </lineage>
</organism>
<dbReference type="AlphaFoldDB" id="A0A1W1ED88"/>
<evidence type="ECO:0000256" key="2">
    <source>
        <dbReference type="SAM" id="Phobius"/>
    </source>
</evidence>
<keyword evidence="2" id="KW-0812">Transmembrane</keyword>
<protein>
    <submittedName>
        <fullName evidence="3">TonB-like putative TolA function</fullName>
    </submittedName>
</protein>
<accession>A0A1W1ED88</accession>
<reference evidence="3" key="1">
    <citation type="submission" date="2016-10" db="EMBL/GenBank/DDBJ databases">
        <authorList>
            <person name="de Groot N.N."/>
        </authorList>
    </citation>
    <scope>NUCLEOTIDE SEQUENCE</scope>
</reference>
<gene>
    <name evidence="3" type="ORF">MNB_SV-5-1651</name>
</gene>
<keyword evidence="2" id="KW-0472">Membrane</keyword>
<keyword evidence="2" id="KW-1133">Transmembrane helix</keyword>
<evidence type="ECO:0000256" key="1">
    <source>
        <dbReference type="SAM" id="MobiDB-lite"/>
    </source>
</evidence>